<dbReference type="SUPFAM" id="SSF49764">
    <property type="entry name" value="HSP20-like chaperones"/>
    <property type="match status" value="1"/>
</dbReference>
<dbReference type="Gramene" id="OMO87927">
    <property type="protein sequence ID" value="OMO87927"/>
    <property type="gene ID" value="CCACVL1_08657"/>
</dbReference>
<organism evidence="2 3">
    <name type="scientific">Corchorus capsularis</name>
    <name type="common">Jute</name>
    <dbReference type="NCBI Taxonomy" id="210143"/>
    <lineage>
        <taxon>Eukaryota</taxon>
        <taxon>Viridiplantae</taxon>
        <taxon>Streptophyta</taxon>
        <taxon>Embryophyta</taxon>
        <taxon>Tracheophyta</taxon>
        <taxon>Spermatophyta</taxon>
        <taxon>Magnoliopsida</taxon>
        <taxon>eudicotyledons</taxon>
        <taxon>Gunneridae</taxon>
        <taxon>Pentapetalae</taxon>
        <taxon>rosids</taxon>
        <taxon>malvids</taxon>
        <taxon>Malvales</taxon>
        <taxon>Malvaceae</taxon>
        <taxon>Grewioideae</taxon>
        <taxon>Apeibeae</taxon>
        <taxon>Corchorus</taxon>
    </lineage>
</organism>
<dbReference type="EMBL" id="AWWV01009135">
    <property type="protein sequence ID" value="OMO87927.1"/>
    <property type="molecule type" value="Genomic_DNA"/>
</dbReference>
<accession>A0A1R3IZC9</accession>
<keyword evidence="3" id="KW-1185">Reference proteome</keyword>
<dbReference type="PANTHER" id="PTHR46991">
    <property type="entry name" value="23.5 KDA HEAT SHOCK PROTEIN, MITOCHONDRIAL"/>
    <property type="match status" value="1"/>
</dbReference>
<gene>
    <name evidence="2" type="ORF">CCACVL1_08657</name>
</gene>
<dbReference type="InterPro" id="IPR044656">
    <property type="entry name" value="HSP14.7/HSP23.5/HSP23.6-like"/>
</dbReference>
<reference evidence="2 3" key="1">
    <citation type="submission" date="2013-09" db="EMBL/GenBank/DDBJ databases">
        <title>Corchorus capsularis genome sequencing.</title>
        <authorList>
            <person name="Alam M."/>
            <person name="Haque M.S."/>
            <person name="Islam M.S."/>
            <person name="Emdad E.M."/>
            <person name="Islam M.M."/>
            <person name="Ahmed B."/>
            <person name="Halim A."/>
            <person name="Hossen Q.M.M."/>
            <person name="Hossain M.Z."/>
            <person name="Ahmed R."/>
            <person name="Khan M.M."/>
            <person name="Islam R."/>
            <person name="Rashid M.M."/>
            <person name="Khan S.A."/>
            <person name="Rahman M.S."/>
            <person name="Alam M."/>
        </authorList>
    </citation>
    <scope>NUCLEOTIDE SEQUENCE [LARGE SCALE GENOMIC DNA]</scope>
    <source>
        <strain evidence="3">cv. CVL-1</strain>
        <tissue evidence="2">Whole seedling</tissue>
    </source>
</reference>
<dbReference type="Proteomes" id="UP000188268">
    <property type="component" value="Unassembled WGS sequence"/>
</dbReference>
<proteinExistence type="predicted"/>
<protein>
    <submittedName>
        <fullName evidence="2">14.7 kDa heat shock protein-like protein</fullName>
    </submittedName>
</protein>
<evidence type="ECO:0000313" key="3">
    <source>
        <dbReference type="Proteomes" id="UP000188268"/>
    </source>
</evidence>
<dbReference type="Gene3D" id="2.60.40.790">
    <property type="match status" value="1"/>
</dbReference>
<sequence length="144" mass="16034">MALSRVFSRPKMLSHVICPIRSVHVVAKESNIAPPPPGHKCYPFLVKGCPKETTFNKTDEKGHCFRIDMPGVKKDGLKLTILKGSTLFFQGDAPVEPEFGDFETTGRKYGGSIEFIPAEIFHLDKIQNKISAGVLRLFVPHKNL</sequence>
<evidence type="ECO:0000313" key="2">
    <source>
        <dbReference type="EMBL" id="OMO87927.1"/>
    </source>
</evidence>
<name>A0A1R3IZC9_COCAP</name>
<dbReference type="OrthoDB" id="1653398at2759"/>
<keyword evidence="1 2" id="KW-0346">Stress response</keyword>
<dbReference type="InterPro" id="IPR008978">
    <property type="entry name" value="HSP20-like_chaperone"/>
</dbReference>
<dbReference type="CDD" id="cd06464">
    <property type="entry name" value="ACD_sHsps-like"/>
    <property type="match status" value="1"/>
</dbReference>
<comment type="caution">
    <text evidence="2">The sequence shown here is derived from an EMBL/GenBank/DDBJ whole genome shotgun (WGS) entry which is preliminary data.</text>
</comment>
<dbReference type="AlphaFoldDB" id="A0A1R3IZC9"/>
<dbReference type="PANTHER" id="PTHR46991:SF11">
    <property type="entry name" value="SMALL HEAT SHOCK PROTEIN HSPF"/>
    <property type="match status" value="1"/>
</dbReference>
<evidence type="ECO:0000256" key="1">
    <source>
        <dbReference type="ARBA" id="ARBA00023016"/>
    </source>
</evidence>